<dbReference type="CDD" id="cd01335">
    <property type="entry name" value="Radical_SAM"/>
    <property type="match status" value="1"/>
</dbReference>
<evidence type="ECO:0000259" key="7">
    <source>
        <dbReference type="PROSITE" id="PS51918"/>
    </source>
</evidence>
<dbReference type="InterPro" id="IPR034466">
    <property type="entry name" value="Methyltransferase_Class_B"/>
</dbReference>
<name>A0A0S7XZL2_UNCSA</name>
<dbReference type="InterPro" id="IPR006638">
    <property type="entry name" value="Elp3/MiaA/NifB-like_rSAM"/>
</dbReference>
<dbReference type="InterPro" id="IPR058240">
    <property type="entry name" value="rSAM_sf"/>
</dbReference>
<dbReference type="PROSITE" id="PS51918">
    <property type="entry name" value="RADICAL_SAM"/>
    <property type="match status" value="1"/>
</dbReference>
<comment type="caution">
    <text evidence="8">The sequence shown here is derived from an EMBL/GenBank/DDBJ whole genome shotgun (WGS) entry which is preliminary data.</text>
</comment>
<dbReference type="CDD" id="cd02068">
    <property type="entry name" value="radical_SAM_B12_BD"/>
    <property type="match status" value="1"/>
</dbReference>
<accession>A0A0S7XZL2</accession>
<dbReference type="Pfam" id="PF02310">
    <property type="entry name" value="B12-binding"/>
    <property type="match status" value="1"/>
</dbReference>
<evidence type="ECO:0000256" key="3">
    <source>
        <dbReference type="ARBA" id="ARBA00022723"/>
    </source>
</evidence>
<dbReference type="PROSITE" id="PS51332">
    <property type="entry name" value="B12_BINDING"/>
    <property type="match status" value="1"/>
</dbReference>
<reference evidence="8 9" key="1">
    <citation type="journal article" date="2015" name="Microbiome">
        <title>Genomic resolution of linkages in carbon, nitrogen, and sulfur cycling among widespread estuary sediment bacteria.</title>
        <authorList>
            <person name="Baker B.J."/>
            <person name="Lazar C.S."/>
            <person name="Teske A.P."/>
            <person name="Dick G.J."/>
        </authorList>
    </citation>
    <scope>NUCLEOTIDE SEQUENCE [LARGE SCALE GENOMIC DNA]</scope>
    <source>
        <strain evidence="8">DG_54_3</strain>
    </source>
</reference>
<dbReference type="SUPFAM" id="SSF102114">
    <property type="entry name" value="Radical SAM enzymes"/>
    <property type="match status" value="1"/>
</dbReference>
<evidence type="ECO:0000256" key="5">
    <source>
        <dbReference type="ARBA" id="ARBA00023014"/>
    </source>
</evidence>
<dbReference type="Gene3D" id="3.80.30.20">
    <property type="entry name" value="tm_1862 like domain"/>
    <property type="match status" value="1"/>
</dbReference>
<dbReference type="PANTHER" id="PTHR43409">
    <property type="entry name" value="ANAEROBIC MAGNESIUM-PROTOPORPHYRIN IX MONOMETHYL ESTER CYCLASE-RELATED"/>
    <property type="match status" value="1"/>
</dbReference>
<dbReference type="InterPro" id="IPR023404">
    <property type="entry name" value="rSAM_horseshoe"/>
</dbReference>
<keyword evidence="4" id="KW-0408">Iron</keyword>
<dbReference type="SFLD" id="SFLDS00029">
    <property type="entry name" value="Radical_SAM"/>
    <property type="match status" value="1"/>
</dbReference>
<dbReference type="Pfam" id="PF04055">
    <property type="entry name" value="Radical_SAM"/>
    <property type="match status" value="1"/>
</dbReference>
<dbReference type="SFLD" id="SFLDG01123">
    <property type="entry name" value="methyltransferase_(Class_B)"/>
    <property type="match status" value="1"/>
</dbReference>
<dbReference type="GO" id="GO:0031419">
    <property type="term" value="F:cobalamin binding"/>
    <property type="evidence" value="ECO:0007669"/>
    <property type="project" value="InterPro"/>
</dbReference>
<sequence>MKITFVYPDTYPDYPKWPGGFYFGIASLSSILKGEGHQTSLIHITQPINKYDFIKRIRSDDPDLIGFSSTSHHARFVKELASWLVEAKVEVPTIYGGIHPTIVAEESIAMDGIDMICRGEGEAALAELCHRIEKKQDTKDIENLWVKTDGKITRNPIRPLLDDLDRLPFPDRSIFNYSNLLDEREGVAVFLASKGCPYSCTYCTNHLLRKIYGKGSKTVRFRSVDNVIAEIKQVLYNYPHINSIIFHDDILLLKRTWAEEFTEKYRSEINIPFICNARADVTDEAVVNLLKKAGCSHVKFGIESGNAEIRSRVLNRHMTNDQIKKAFALCRKAGLMTLSFNMVGIPYETPDTILDTIKLNASIGVNYIQATIYQPYQGTKLNELCREQNFYGSEGLGPSFYSPTVLKLNTLSPTQILMFKENFRALTRYYQVLQKLPTVLSHIAIRFSDKILSFNLTAHVLNLIHVPLNYLYLRCIQLKVKSKIAHLQASNQKHLITLKGGHSEGKT</sequence>
<dbReference type="SFLD" id="SFLDG01082">
    <property type="entry name" value="B12-binding_domain_containing"/>
    <property type="match status" value="1"/>
</dbReference>
<dbReference type="InterPro" id="IPR006158">
    <property type="entry name" value="Cobalamin-bd"/>
</dbReference>
<gene>
    <name evidence="8" type="ORF">AMJ44_07040</name>
</gene>
<dbReference type="GO" id="GO:0051539">
    <property type="term" value="F:4 iron, 4 sulfur cluster binding"/>
    <property type="evidence" value="ECO:0007669"/>
    <property type="project" value="UniProtKB-KW"/>
</dbReference>
<dbReference type="PATRIC" id="fig|1703775.3.peg.2703"/>
<evidence type="ECO:0000256" key="1">
    <source>
        <dbReference type="ARBA" id="ARBA00001966"/>
    </source>
</evidence>
<keyword evidence="2" id="KW-0949">S-adenosyl-L-methionine</keyword>
<dbReference type="InterPro" id="IPR036724">
    <property type="entry name" value="Cobalamin-bd_sf"/>
</dbReference>
<feature type="domain" description="B12-binding" evidence="6">
    <location>
        <begin position="2"/>
        <end position="139"/>
    </location>
</feature>
<dbReference type="GO" id="GO:0046872">
    <property type="term" value="F:metal ion binding"/>
    <property type="evidence" value="ECO:0007669"/>
    <property type="project" value="UniProtKB-KW"/>
</dbReference>
<dbReference type="Proteomes" id="UP000051861">
    <property type="component" value="Unassembled WGS sequence"/>
</dbReference>
<protein>
    <submittedName>
        <fullName evidence="8">Uncharacterized protein</fullName>
    </submittedName>
</protein>
<evidence type="ECO:0000259" key="6">
    <source>
        <dbReference type="PROSITE" id="PS51332"/>
    </source>
</evidence>
<dbReference type="GO" id="GO:0003824">
    <property type="term" value="F:catalytic activity"/>
    <property type="evidence" value="ECO:0007669"/>
    <property type="project" value="InterPro"/>
</dbReference>
<proteinExistence type="predicted"/>
<keyword evidence="3" id="KW-0479">Metal-binding</keyword>
<dbReference type="GO" id="GO:0005829">
    <property type="term" value="C:cytosol"/>
    <property type="evidence" value="ECO:0007669"/>
    <property type="project" value="TreeGrafter"/>
</dbReference>
<organism evidence="8 9">
    <name type="scientific">candidate division WOR-1 bacterium DG_54_3</name>
    <dbReference type="NCBI Taxonomy" id="1703775"/>
    <lineage>
        <taxon>Bacteria</taxon>
        <taxon>Bacillati</taxon>
        <taxon>Saganbacteria</taxon>
    </lineage>
</organism>
<dbReference type="Gene3D" id="3.40.50.280">
    <property type="entry name" value="Cobalamin-binding domain"/>
    <property type="match status" value="1"/>
</dbReference>
<comment type="cofactor">
    <cofactor evidence="1">
        <name>[4Fe-4S] cluster</name>
        <dbReference type="ChEBI" id="CHEBI:49883"/>
    </cofactor>
</comment>
<evidence type="ECO:0000256" key="2">
    <source>
        <dbReference type="ARBA" id="ARBA00022691"/>
    </source>
</evidence>
<evidence type="ECO:0000313" key="9">
    <source>
        <dbReference type="Proteomes" id="UP000051861"/>
    </source>
</evidence>
<dbReference type="PANTHER" id="PTHR43409:SF16">
    <property type="entry name" value="SLR0320 PROTEIN"/>
    <property type="match status" value="1"/>
</dbReference>
<dbReference type="SMART" id="SM00729">
    <property type="entry name" value="Elp3"/>
    <property type="match status" value="1"/>
</dbReference>
<evidence type="ECO:0000313" key="8">
    <source>
        <dbReference type="EMBL" id="KPJ67937.1"/>
    </source>
</evidence>
<dbReference type="InterPro" id="IPR051198">
    <property type="entry name" value="BchE-like"/>
</dbReference>
<dbReference type="SUPFAM" id="SSF52242">
    <property type="entry name" value="Cobalamin (vitamin B12)-binding domain"/>
    <property type="match status" value="1"/>
</dbReference>
<dbReference type="AlphaFoldDB" id="A0A0S7XZL2"/>
<dbReference type="EMBL" id="LIZX01000060">
    <property type="protein sequence ID" value="KPJ67937.1"/>
    <property type="molecule type" value="Genomic_DNA"/>
</dbReference>
<keyword evidence="5" id="KW-0411">Iron-sulfur</keyword>
<feature type="domain" description="Radical SAM core" evidence="7">
    <location>
        <begin position="181"/>
        <end position="421"/>
    </location>
</feature>
<dbReference type="InterPro" id="IPR007197">
    <property type="entry name" value="rSAM"/>
</dbReference>
<evidence type="ECO:0000256" key="4">
    <source>
        <dbReference type="ARBA" id="ARBA00023004"/>
    </source>
</evidence>